<dbReference type="Pfam" id="PF19567">
    <property type="entry name" value="CpsB_CapC"/>
    <property type="match status" value="1"/>
</dbReference>
<sequence>MIDLHCHILPGIDDGPTNQENSLIMLNQAVKEGIDTIVVTPHHNSKYKATVEQIILNRDTLQSIIYDNKIPITLLLGQEIRIYGELLEDFLSGELFSVNKSSRYILVEFPTSDVPLYSENLFYEMRCEGLVPIIVHPERNIKIMKHPELLYRFIENGALSQVTASSITGHFGKKIQKFTYQLLEANLAHFVASDAHDVSYRDFRMKEAFKLLRKKYGSKYTKELDDNARSILLNKKVYVDNPHAISIKKFFWKRLNKK</sequence>
<comment type="similarity">
    <text evidence="1 5">Belongs to the metallo-dependent hydrolases superfamily. CpsB/CapC family.</text>
</comment>
<evidence type="ECO:0000313" key="6">
    <source>
        <dbReference type="EMBL" id="MFC4652855.1"/>
    </source>
</evidence>
<evidence type="ECO:0000256" key="1">
    <source>
        <dbReference type="ARBA" id="ARBA00005750"/>
    </source>
</evidence>
<evidence type="ECO:0000256" key="5">
    <source>
        <dbReference type="PIRNR" id="PIRNR016557"/>
    </source>
</evidence>
<evidence type="ECO:0000256" key="3">
    <source>
        <dbReference type="ARBA" id="ARBA00022912"/>
    </source>
</evidence>
<dbReference type="PIRSF" id="PIRSF016557">
    <property type="entry name" value="Caps_synth_CpsB"/>
    <property type="match status" value="1"/>
</dbReference>
<protein>
    <recommendedName>
        <fullName evidence="5">Tyrosine-protein phosphatase</fullName>
        <ecNumber evidence="5">3.1.3.48</ecNumber>
    </recommendedName>
</protein>
<dbReference type="RefSeq" id="WP_244842499.1">
    <property type="nucleotide sequence ID" value="NZ_BOVQ01000001.1"/>
</dbReference>
<dbReference type="PANTHER" id="PTHR39181">
    <property type="entry name" value="TYROSINE-PROTEIN PHOSPHATASE YWQE"/>
    <property type="match status" value="1"/>
</dbReference>
<dbReference type="InterPro" id="IPR016195">
    <property type="entry name" value="Pol/histidinol_Pase-like"/>
</dbReference>
<proteinExistence type="inferred from homology"/>
<organism evidence="6 7">
    <name type="scientific">Lactococcus nasutitermitis</name>
    <dbReference type="NCBI Taxonomy" id="1652957"/>
    <lineage>
        <taxon>Bacteria</taxon>
        <taxon>Bacillati</taxon>
        <taxon>Bacillota</taxon>
        <taxon>Bacilli</taxon>
        <taxon>Lactobacillales</taxon>
        <taxon>Streptococcaceae</taxon>
        <taxon>Lactococcus</taxon>
    </lineage>
</organism>
<dbReference type="EMBL" id="JBHSGD010000005">
    <property type="protein sequence ID" value="MFC4652855.1"/>
    <property type="molecule type" value="Genomic_DNA"/>
</dbReference>
<comment type="catalytic activity">
    <reaction evidence="4 5">
        <text>O-phospho-L-tyrosyl-[protein] + H2O = L-tyrosyl-[protein] + phosphate</text>
        <dbReference type="Rhea" id="RHEA:10684"/>
        <dbReference type="Rhea" id="RHEA-COMP:10136"/>
        <dbReference type="Rhea" id="RHEA-COMP:20101"/>
        <dbReference type="ChEBI" id="CHEBI:15377"/>
        <dbReference type="ChEBI" id="CHEBI:43474"/>
        <dbReference type="ChEBI" id="CHEBI:46858"/>
        <dbReference type="ChEBI" id="CHEBI:61978"/>
        <dbReference type="EC" id="3.1.3.48"/>
    </reaction>
</comment>
<dbReference type="EC" id="3.1.3.48" evidence="5"/>
<dbReference type="Proteomes" id="UP001595987">
    <property type="component" value="Unassembled WGS sequence"/>
</dbReference>
<evidence type="ECO:0000256" key="2">
    <source>
        <dbReference type="ARBA" id="ARBA00022801"/>
    </source>
</evidence>
<comment type="caution">
    <text evidence="6">The sequence shown here is derived from an EMBL/GenBank/DDBJ whole genome shotgun (WGS) entry which is preliminary data.</text>
</comment>
<dbReference type="SUPFAM" id="SSF89550">
    <property type="entry name" value="PHP domain-like"/>
    <property type="match status" value="1"/>
</dbReference>
<dbReference type="PANTHER" id="PTHR39181:SF1">
    <property type="entry name" value="TYROSINE-PROTEIN PHOSPHATASE YWQE"/>
    <property type="match status" value="1"/>
</dbReference>
<keyword evidence="3 5" id="KW-0904">Protein phosphatase</keyword>
<dbReference type="InterPro" id="IPR016667">
    <property type="entry name" value="Caps_polysacc_synth_CpsB/CapC"/>
</dbReference>
<dbReference type="Gene3D" id="3.20.20.140">
    <property type="entry name" value="Metal-dependent hydrolases"/>
    <property type="match status" value="1"/>
</dbReference>
<reference evidence="7" key="1">
    <citation type="journal article" date="2019" name="Int. J. Syst. Evol. Microbiol.">
        <title>The Global Catalogue of Microorganisms (GCM) 10K type strain sequencing project: providing services to taxonomists for standard genome sequencing and annotation.</title>
        <authorList>
            <consortium name="The Broad Institute Genomics Platform"/>
            <consortium name="The Broad Institute Genome Sequencing Center for Infectious Disease"/>
            <person name="Wu L."/>
            <person name="Ma J."/>
        </authorList>
    </citation>
    <scope>NUCLEOTIDE SEQUENCE [LARGE SCALE GENOMIC DNA]</scope>
    <source>
        <strain evidence="7">CCUG 63287</strain>
    </source>
</reference>
<keyword evidence="7" id="KW-1185">Reference proteome</keyword>
<evidence type="ECO:0000256" key="4">
    <source>
        <dbReference type="ARBA" id="ARBA00051722"/>
    </source>
</evidence>
<keyword evidence="2 5" id="KW-0378">Hydrolase</keyword>
<gene>
    <name evidence="6" type="ORF">ACFO26_08015</name>
</gene>
<name>A0ABV9JHH5_9LACT</name>
<evidence type="ECO:0000313" key="7">
    <source>
        <dbReference type="Proteomes" id="UP001595987"/>
    </source>
</evidence>
<accession>A0ABV9JHH5</accession>